<feature type="domain" description="DUF1023" evidence="2">
    <location>
        <begin position="313"/>
        <end position="486"/>
    </location>
</feature>
<comment type="caution">
    <text evidence="3">The sequence shown here is derived from an EMBL/GenBank/DDBJ whole genome shotgun (WGS) entry which is preliminary data.</text>
</comment>
<dbReference type="Pfam" id="PF06259">
    <property type="entry name" value="Abhydrolase_8"/>
    <property type="match status" value="1"/>
</dbReference>
<keyword evidence="4" id="KW-1185">Reference proteome</keyword>
<sequence>MTTVLLPPHVPAFPELEADPGAAAVTDSLRATGVAVSDAGSAIEGGGAPAEWTGRTAEAAQHQMTLFAEATRAAVAALEVVTLACDRYVAAVTALTSEREHLESERVELNRSIDDLAGAVRSAEESEAAGLQADADRLAARARDLVRRLDAWQRHVKEAEDRLIAAFRSVDTEREAEQRSHDPSVPDPDALVRQLQALGHDPRAVHAWWSHLSPAEQEALKLHSPELVGNTNGIPCGDRDDANRGSLQHDLDHLHALQEDGIALTDAQHRMLERAQATRDALDLGRTATDLNTGKPVVTQLLLYLPGAFGGDGAGAVSFGDPDTATDTAVLVPGLTNDLSSIASQGQDALHLFQNASNHHETTAVIAWMGYDAPSWDPQRLFDVPGDGLDVGGVTREDLAEDGGHRLSDFVDGLRVTDQGGRSHLTVIGHSYGSTTAAHAAHDGLHADSLTLIGSPGAGGGVHDVSGLHMPAGHVYVGSADNDVVTWLGRDGSLGMGQDPAQAGFGATRFAVDPGPSFHADDLGQGIRNHTSYFDDPSTSLDNLGSIVAGDQPTVVEGRHEPANDLARNWAEREAAYQAQQAYHHYADPVADHLVEAGEHALDGAVAAGQAAYETGHDVLVGGAHLITDPVGSFQDLWR</sequence>
<feature type="coiled-coil region" evidence="1">
    <location>
        <begin position="92"/>
        <end position="162"/>
    </location>
</feature>
<reference evidence="3 4" key="1">
    <citation type="submission" date="2020-07" db="EMBL/GenBank/DDBJ databases">
        <title>Sequencing the genomes of 1000 actinobacteria strains.</title>
        <authorList>
            <person name="Klenk H.-P."/>
        </authorList>
    </citation>
    <scope>NUCLEOTIDE SEQUENCE [LARGE SCALE GENOMIC DNA]</scope>
    <source>
        <strain evidence="3 4">DSM 21350</strain>
    </source>
</reference>
<dbReference type="Proteomes" id="UP000535511">
    <property type="component" value="Unassembled WGS sequence"/>
</dbReference>
<dbReference type="InterPro" id="IPR029058">
    <property type="entry name" value="AB_hydrolase_fold"/>
</dbReference>
<dbReference type="InterPro" id="IPR010427">
    <property type="entry name" value="DUF1023"/>
</dbReference>
<dbReference type="SUPFAM" id="SSF53474">
    <property type="entry name" value="alpha/beta-Hydrolases"/>
    <property type="match status" value="1"/>
</dbReference>
<proteinExistence type="predicted"/>
<dbReference type="AlphaFoldDB" id="A0A7Y9JAV2"/>
<protein>
    <recommendedName>
        <fullName evidence="2">DUF1023 domain-containing protein</fullName>
    </recommendedName>
</protein>
<accession>A0A7Y9JAV2</accession>
<evidence type="ECO:0000313" key="4">
    <source>
        <dbReference type="Proteomes" id="UP000535511"/>
    </source>
</evidence>
<evidence type="ECO:0000259" key="2">
    <source>
        <dbReference type="Pfam" id="PF06259"/>
    </source>
</evidence>
<evidence type="ECO:0000313" key="3">
    <source>
        <dbReference type="EMBL" id="NYD42265.1"/>
    </source>
</evidence>
<dbReference type="RefSeq" id="WP_179663923.1">
    <property type="nucleotide sequence ID" value="NZ_JACCBG010000001.1"/>
</dbReference>
<gene>
    <name evidence="3" type="ORF">BJZ21_002348</name>
</gene>
<keyword evidence="1" id="KW-0175">Coiled coil</keyword>
<organism evidence="3 4">
    <name type="scientific">Nocardioides panaciterrulae</name>
    <dbReference type="NCBI Taxonomy" id="661492"/>
    <lineage>
        <taxon>Bacteria</taxon>
        <taxon>Bacillati</taxon>
        <taxon>Actinomycetota</taxon>
        <taxon>Actinomycetes</taxon>
        <taxon>Propionibacteriales</taxon>
        <taxon>Nocardioidaceae</taxon>
        <taxon>Nocardioides</taxon>
    </lineage>
</organism>
<name>A0A7Y9JAV2_9ACTN</name>
<dbReference type="EMBL" id="JACCBG010000001">
    <property type="protein sequence ID" value="NYD42265.1"/>
    <property type="molecule type" value="Genomic_DNA"/>
</dbReference>
<evidence type="ECO:0000256" key="1">
    <source>
        <dbReference type="SAM" id="Coils"/>
    </source>
</evidence>